<evidence type="ECO:0000256" key="4">
    <source>
        <dbReference type="ARBA" id="ARBA00022679"/>
    </source>
</evidence>
<sequence length="331" mass="38052">MAAPQNEKANTQEKKHWANIEEAGVYWCMKFMLMVHSVFGKFIFLLILYPVVSYYFFMNKLARGASMDYLHQVARFTGKNPASVTYWQSYQHFIQFAQSMVDKVSAWNNKIKFEDVVIQGREEFYQAAKKNHGAILLGSHLGNVEICRALVTLNHNTKLTILVHTKHAQNFNRILSEANPNHTTELIQVTDMGPDIAILLEQRIAAGEFIYIVGDRVPVNNNGRTSMAEFLGKPAQFAQGPFILAALLKCPVYTLFCVKESGAYHLYFEHFADRITMPRKTRSEALRGYVQTFATRLEHHCLKAPKQWFNFYYYWDTPQATSAEKTSPKID</sequence>
<dbReference type="AlphaFoldDB" id="A0A5S9QDP0"/>
<name>A0A5S9QDP0_9GAMM</name>
<keyword evidence="2" id="KW-1003">Cell membrane</keyword>
<comment type="subcellular location">
    <subcellularLocation>
        <location evidence="1">Cell inner membrane</location>
    </subcellularLocation>
</comment>
<dbReference type="PIRSF" id="PIRSF028561">
    <property type="entry name" value="Ac_Trasf"/>
    <property type="match status" value="1"/>
</dbReference>
<dbReference type="Pfam" id="PF03279">
    <property type="entry name" value="Lip_A_acyltrans"/>
    <property type="match status" value="1"/>
</dbReference>
<dbReference type="InterPro" id="IPR014548">
    <property type="entry name" value="Ac_Trasf"/>
</dbReference>
<evidence type="ECO:0000313" key="9">
    <source>
        <dbReference type="Proteomes" id="UP000434580"/>
    </source>
</evidence>
<dbReference type="CDD" id="cd07984">
    <property type="entry name" value="LPLAT_LABLAT-like"/>
    <property type="match status" value="1"/>
</dbReference>
<evidence type="ECO:0000256" key="7">
    <source>
        <dbReference type="SAM" id="Phobius"/>
    </source>
</evidence>
<feature type="transmembrane region" description="Helical" evidence="7">
    <location>
        <begin position="38"/>
        <end position="57"/>
    </location>
</feature>
<evidence type="ECO:0000256" key="3">
    <source>
        <dbReference type="ARBA" id="ARBA00022519"/>
    </source>
</evidence>
<accession>A0A5S9QDP0</accession>
<dbReference type="InterPro" id="IPR004960">
    <property type="entry name" value="LipA_acyltrans"/>
</dbReference>
<keyword evidence="7" id="KW-1133">Transmembrane helix</keyword>
<dbReference type="GO" id="GO:0005886">
    <property type="term" value="C:plasma membrane"/>
    <property type="evidence" value="ECO:0007669"/>
    <property type="project" value="UniProtKB-SubCell"/>
</dbReference>
<reference evidence="8 9" key="1">
    <citation type="submission" date="2019-11" db="EMBL/GenBank/DDBJ databases">
        <authorList>
            <person name="Holert J."/>
        </authorList>
    </citation>
    <scope>NUCLEOTIDE SEQUENCE [LARGE SCALE GENOMIC DNA]</scope>
    <source>
        <strain evidence="8">BC5_2</strain>
    </source>
</reference>
<keyword evidence="3" id="KW-0997">Cell inner membrane</keyword>
<evidence type="ECO:0000256" key="5">
    <source>
        <dbReference type="ARBA" id="ARBA00023136"/>
    </source>
</evidence>
<evidence type="ECO:0000256" key="1">
    <source>
        <dbReference type="ARBA" id="ARBA00004533"/>
    </source>
</evidence>
<proteinExistence type="predicted"/>
<evidence type="ECO:0000256" key="2">
    <source>
        <dbReference type="ARBA" id="ARBA00022475"/>
    </source>
</evidence>
<keyword evidence="4 8" id="KW-0808">Transferase</keyword>
<keyword evidence="7" id="KW-0812">Transmembrane</keyword>
<protein>
    <submittedName>
        <fullName evidence="8">Lipid A biosynthesis lauroyltransferase</fullName>
        <ecNumber evidence="8">2.3.1.241</ecNumber>
    </submittedName>
</protein>
<dbReference type="EC" id="2.3.1.241" evidence="8"/>
<dbReference type="PANTHER" id="PTHR30606:SF9">
    <property type="entry name" value="LIPID A BIOSYNTHESIS LAUROYLTRANSFERASE"/>
    <property type="match status" value="1"/>
</dbReference>
<dbReference type="GO" id="GO:0009247">
    <property type="term" value="P:glycolipid biosynthetic process"/>
    <property type="evidence" value="ECO:0007669"/>
    <property type="project" value="UniProtKB-ARBA"/>
</dbReference>
<dbReference type="OrthoDB" id="9808633at2"/>
<dbReference type="Proteomes" id="UP000434580">
    <property type="component" value="Unassembled WGS sequence"/>
</dbReference>
<keyword evidence="6 8" id="KW-0012">Acyltransferase</keyword>
<dbReference type="PANTHER" id="PTHR30606">
    <property type="entry name" value="LIPID A BIOSYNTHESIS LAUROYL ACYLTRANSFERASE"/>
    <property type="match status" value="1"/>
</dbReference>
<evidence type="ECO:0000256" key="6">
    <source>
        <dbReference type="ARBA" id="ARBA00023315"/>
    </source>
</evidence>
<gene>
    <name evidence="8" type="primary">lpxL_2</name>
    <name evidence="8" type="ORF">DPBNPPHM_01930</name>
</gene>
<dbReference type="EMBL" id="CACSII010000018">
    <property type="protein sequence ID" value="CAA0115410.1"/>
    <property type="molecule type" value="Genomic_DNA"/>
</dbReference>
<keyword evidence="5 7" id="KW-0472">Membrane</keyword>
<evidence type="ECO:0000313" key="8">
    <source>
        <dbReference type="EMBL" id="CAA0115410.1"/>
    </source>
</evidence>
<organism evidence="8 9">
    <name type="scientific">BD1-7 clade bacterium</name>
    <dbReference type="NCBI Taxonomy" id="2029982"/>
    <lineage>
        <taxon>Bacteria</taxon>
        <taxon>Pseudomonadati</taxon>
        <taxon>Pseudomonadota</taxon>
        <taxon>Gammaproteobacteria</taxon>
        <taxon>Cellvibrionales</taxon>
        <taxon>Spongiibacteraceae</taxon>
        <taxon>BD1-7 clade</taxon>
    </lineage>
</organism>
<dbReference type="GO" id="GO:0008913">
    <property type="term" value="F:Kdo2-lipid IVA acyltransferase activity"/>
    <property type="evidence" value="ECO:0007669"/>
    <property type="project" value="UniProtKB-EC"/>
</dbReference>